<dbReference type="AlphaFoldDB" id="I0V1I6"/>
<reference evidence="2 3" key="1">
    <citation type="submission" date="2012-01" db="EMBL/GenBank/DDBJ databases">
        <title>Improved High-Quality Draft sequence of Saccharomonospora xinjiangensis XJ-54.</title>
        <authorList>
            <consortium name="US DOE Joint Genome Institute"/>
            <person name="Lucas S."/>
            <person name="Han J."/>
            <person name="Lapidus A."/>
            <person name="Cheng J.-F."/>
            <person name="Goodwin L."/>
            <person name="Pitluck S."/>
            <person name="Peters L."/>
            <person name="Mikhailova N."/>
            <person name="Teshima H."/>
            <person name="Detter J.C."/>
            <person name="Han C."/>
            <person name="Tapia R."/>
            <person name="Land M."/>
            <person name="Hauser L."/>
            <person name="Kyrpides N."/>
            <person name="Ivanova N."/>
            <person name="Pagani I."/>
            <person name="Brambilla E.-M."/>
            <person name="Klenk H.-P."/>
            <person name="Woyke T."/>
        </authorList>
    </citation>
    <scope>NUCLEOTIDE SEQUENCE [LARGE SCALE GENOMIC DNA]</scope>
    <source>
        <strain evidence="2 3">XJ-54</strain>
    </source>
</reference>
<gene>
    <name evidence="2" type="ORF">SacxiDRAFT_1747</name>
</gene>
<evidence type="ECO:0000313" key="2">
    <source>
        <dbReference type="EMBL" id="EID53989.1"/>
    </source>
</evidence>
<dbReference type="HOGENOM" id="CLU_2156539_0_0_11"/>
<protein>
    <submittedName>
        <fullName evidence="2">Uncharacterized protein</fullName>
    </submittedName>
</protein>
<keyword evidence="3" id="KW-1185">Reference proteome</keyword>
<accession>I0V1I6</accession>
<proteinExistence type="predicted"/>
<evidence type="ECO:0000313" key="3">
    <source>
        <dbReference type="Proteomes" id="UP000004691"/>
    </source>
</evidence>
<dbReference type="Proteomes" id="UP000004691">
    <property type="component" value="Unassembled WGS sequence"/>
</dbReference>
<organism evidence="2 3">
    <name type="scientific">Saccharomonospora xinjiangensis XJ-54</name>
    <dbReference type="NCBI Taxonomy" id="882086"/>
    <lineage>
        <taxon>Bacteria</taxon>
        <taxon>Bacillati</taxon>
        <taxon>Actinomycetota</taxon>
        <taxon>Actinomycetes</taxon>
        <taxon>Pseudonocardiales</taxon>
        <taxon>Pseudonocardiaceae</taxon>
        <taxon>Saccharomonospora</taxon>
    </lineage>
</organism>
<dbReference type="STRING" id="882086.SacxiDRAFT_1747"/>
<evidence type="ECO:0000256" key="1">
    <source>
        <dbReference type="SAM" id="MobiDB-lite"/>
    </source>
</evidence>
<name>I0V1I6_9PSEU</name>
<dbReference type="EMBL" id="JH636049">
    <property type="protein sequence ID" value="EID53989.1"/>
    <property type="molecule type" value="Genomic_DNA"/>
</dbReference>
<feature type="region of interest" description="Disordered" evidence="1">
    <location>
        <begin position="15"/>
        <end position="36"/>
    </location>
</feature>
<sequence length="111" mass="12133">MATFVEAGAVGEAAWSMGSKGSGRSQRSQRSRRFPWWPRSRRRDAERFARFVDADTADDCGGIREFGAELAVVEALHRLGDSVTVEPEARERMALRARGPQAHSGSVAASL</sequence>